<dbReference type="PANTHER" id="PTHR30451">
    <property type="entry name" value="OUTER MEMBRANE USHER PROTEIN"/>
    <property type="match status" value="1"/>
</dbReference>
<dbReference type="InterPro" id="IPR036709">
    <property type="entry name" value="Autotransporte_beta_dom_sf"/>
</dbReference>
<name>A0AAJ1MKE0_9SPIO</name>
<comment type="caution">
    <text evidence="1">The sequence shown here is derived from an EMBL/GenBank/DDBJ whole genome shotgun (WGS) entry which is preliminary data.</text>
</comment>
<sequence length="786" mass="87405">MSHGRYSNTNLLFFSVIFLLTGLFGLFAQDGDTIPIPLYIDDVYEGEVSVTILPDESVQIRPSELIAYLEAPMTDEAIETALKIFPDTGWMNLTDMSGLGVRIVFRFEDLTMHVNIPAHLRRETIVSFKSQGRDPEGEFVEQAPFSAFMNLSFWNRFTYESLDYDVSFTPELGLNIYNWVVEASISVRTGDIFYWDYSRLVKDFNLIDYRLEVGDLTMPVTDLIGVSSLLGASFRKNYELIDSSMDADSFSKEIFLREPSKVEIYLNDRKIREKDYQSGSYLFTDFPLNRGINSISIRWEDSEGEHEESVVIPFDETLLSAGEMDLGVAAGIPDREITWPAVTAYQYLGITDQFTFGVNESFNIDTLELNIHPDFILTTSFGNFQLVPIWGIRFNGGQYIDANLGYQMLKHGSARSLNFGGSINYAFNSISYPEQPLSLLSFDGSIGLSFGSGFSLTPEASFGWRFDESRPVFYSKAVLKKSIRGGSAVSATVGVEYDEAPAFSATVSYSSSFPGSNQNLYLLQNLETQQLSAYWNRYSTEESRYSLNASAELPMQLDDKISLGLSGGYEHDLFSVRGGHNFDTTISTSTSSNSTFLSADTGMVYAGGIFLLSKPVYDSFIIIDPEAGFEDRLLHVNPKSGGSDLELTGNPGVLSGINSFSLHKVDVEPEELPLGMDDSGMKYLAYPSYKSAFIIQPHAEIMVYIGGFLKNDEDKAYEAMLGRITGKNSGESVDFFTDENGYFEAYGLPAGIHILELNDIDAAVEINLTEAEGGFYNAGTITLTED</sequence>
<organism evidence="1 2">
    <name type="scientific">Candidatus Thalassospirochaeta sargassi</name>
    <dbReference type="NCBI Taxonomy" id="3119039"/>
    <lineage>
        <taxon>Bacteria</taxon>
        <taxon>Pseudomonadati</taxon>
        <taxon>Spirochaetota</taxon>
        <taxon>Spirochaetia</taxon>
        <taxon>Spirochaetales</taxon>
        <taxon>Spirochaetaceae</taxon>
        <taxon>Candidatus Thalassospirochaeta</taxon>
    </lineage>
</organism>
<evidence type="ECO:0000313" key="2">
    <source>
        <dbReference type="Proteomes" id="UP001221217"/>
    </source>
</evidence>
<proteinExistence type="predicted"/>
<accession>A0AAJ1MKE0</accession>
<dbReference type="SUPFAM" id="SSF103515">
    <property type="entry name" value="Autotransporter"/>
    <property type="match status" value="1"/>
</dbReference>
<evidence type="ECO:0000313" key="1">
    <source>
        <dbReference type="EMBL" id="MDC7226726.1"/>
    </source>
</evidence>
<dbReference type="GO" id="GO:0015473">
    <property type="term" value="F:fimbrial usher porin activity"/>
    <property type="evidence" value="ECO:0007669"/>
    <property type="project" value="InterPro"/>
</dbReference>
<dbReference type="PANTHER" id="PTHR30451:SF5">
    <property type="entry name" value="SLR0019 PROTEIN"/>
    <property type="match status" value="1"/>
</dbReference>
<evidence type="ECO:0008006" key="3">
    <source>
        <dbReference type="Google" id="ProtNLM"/>
    </source>
</evidence>
<dbReference type="InterPro" id="IPR000015">
    <property type="entry name" value="Fimb_usher"/>
</dbReference>
<dbReference type="Proteomes" id="UP001221217">
    <property type="component" value="Unassembled WGS sequence"/>
</dbReference>
<dbReference type="EMBL" id="JAQQAL010000017">
    <property type="protein sequence ID" value="MDC7226726.1"/>
    <property type="molecule type" value="Genomic_DNA"/>
</dbReference>
<dbReference type="AlphaFoldDB" id="A0AAJ1MKE0"/>
<protein>
    <recommendedName>
        <fullName evidence="3">Fimbrial biogenesis outer membrane usher protein</fullName>
    </recommendedName>
</protein>
<reference evidence="1 2" key="1">
    <citation type="submission" date="2022-12" db="EMBL/GenBank/DDBJ databases">
        <title>Metagenome assembled genome from gulf of manar.</title>
        <authorList>
            <person name="Kohli P."/>
            <person name="Pk S."/>
            <person name="Venkata Ramana C."/>
            <person name="Sasikala C."/>
        </authorList>
    </citation>
    <scope>NUCLEOTIDE SEQUENCE [LARGE SCALE GENOMIC DNA]</scope>
    <source>
        <strain evidence="1">JB008</strain>
    </source>
</reference>
<gene>
    <name evidence="1" type="ORF">PQJ61_08170</name>
</gene>
<dbReference type="GO" id="GO:0009279">
    <property type="term" value="C:cell outer membrane"/>
    <property type="evidence" value="ECO:0007669"/>
    <property type="project" value="TreeGrafter"/>
</dbReference>
<dbReference type="GO" id="GO:0009297">
    <property type="term" value="P:pilus assembly"/>
    <property type="evidence" value="ECO:0007669"/>
    <property type="project" value="InterPro"/>
</dbReference>